<dbReference type="EMBL" id="QWGB01000005">
    <property type="protein sequence ID" value="RIJ24004.1"/>
    <property type="molecule type" value="Genomic_DNA"/>
</dbReference>
<dbReference type="RefSeq" id="WP_119379193.1">
    <property type="nucleotide sequence ID" value="NZ_QWGB01000005.1"/>
</dbReference>
<evidence type="ECO:0000313" key="1">
    <source>
        <dbReference type="EMBL" id="RIJ24004.1"/>
    </source>
</evidence>
<comment type="caution">
    <text evidence="1">The sequence shown here is derived from an EMBL/GenBank/DDBJ whole genome shotgun (WGS) entry which is preliminary data.</text>
</comment>
<dbReference type="Proteomes" id="UP000265431">
    <property type="component" value="Unassembled WGS sequence"/>
</dbReference>
<proteinExistence type="predicted"/>
<evidence type="ECO:0000313" key="2">
    <source>
        <dbReference type="Proteomes" id="UP000265431"/>
    </source>
</evidence>
<reference evidence="1 2" key="1">
    <citation type="submission" date="2018-08" db="EMBL/GenBank/DDBJ databases">
        <title>Henriciella mobilis sp. nov., isolated from seawater.</title>
        <authorList>
            <person name="Cheng H."/>
            <person name="Wu Y.-H."/>
            <person name="Xu X.-W."/>
            <person name="Guo L.-L."/>
        </authorList>
    </citation>
    <scope>NUCLEOTIDE SEQUENCE [LARGE SCALE GENOMIC DNA]</scope>
    <source>
        <strain evidence="1 2">CCUG66934</strain>
    </source>
</reference>
<name>A0A399R0K1_9PROT</name>
<dbReference type="AlphaFoldDB" id="A0A399R0K1"/>
<keyword evidence="2" id="KW-1185">Reference proteome</keyword>
<dbReference type="OrthoDB" id="7629221at2"/>
<organism evidence="1 2">
    <name type="scientific">Henriciella barbarensis</name>
    <dbReference type="NCBI Taxonomy" id="86342"/>
    <lineage>
        <taxon>Bacteria</taxon>
        <taxon>Pseudomonadati</taxon>
        <taxon>Pseudomonadota</taxon>
        <taxon>Alphaproteobacteria</taxon>
        <taxon>Hyphomonadales</taxon>
        <taxon>Hyphomonadaceae</taxon>
        <taxon>Henriciella</taxon>
    </lineage>
</organism>
<protein>
    <submittedName>
        <fullName evidence="1">Uncharacterized protein</fullName>
    </submittedName>
</protein>
<accession>A0A399R0K1</accession>
<gene>
    <name evidence="1" type="ORF">D1224_07095</name>
</gene>
<sequence length="197" mass="21991">MTQLTGFIEEGFSTVREAVVEVMDRLSVDFRPQVTQAVARYARRQIKFIEILLRRLILLLASEIELAPPAKATSTPSTREPQTPETRASTFKLLPKLGEAGTPFERLRALHTAPSCRNTASAPLLHRLGTLLHHLENPMPLARRMARILGRLKVEGEPRPVILPLAGLHRAAPQLALLTTSLMLHGNDVLRDWFDTS</sequence>